<dbReference type="AlphaFoldDB" id="A0AAV9G0F2"/>
<dbReference type="EMBL" id="MU866028">
    <property type="protein sequence ID" value="KAK4442180.1"/>
    <property type="molecule type" value="Genomic_DNA"/>
</dbReference>
<evidence type="ECO:0000313" key="3">
    <source>
        <dbReference type="EMBL" id="KAK4442180.1"/>
    </source>
</evidence>
<name>A0AAV9G0F2_9PEZI</name>
<reference evidence="3" key="1">
    <citation type="journal article" date="2023" name="Mol. Phylogenet. Evol.">
        <title>Genome-scale phylogeny and comparative genomics of the fungal order Sordariales.</title>
        <authorList>
            <person name="Hensen N."/>
            <person name="Bonometti L."/>
            <person name="Westerberg I."/>
            <person name="Brannstrom I.O."/>
            <person name="Guillou S."/>
            <person name="Cros-Aarteil S."/>
            <person name="Calhoun S."/>
            <person name="Haridas S."/>
            <person name="Kuo A."/>
            <person name="Mondo S."/>
            <person name="Pangilinan J."/>
            <person name="Riley R."/>
            <person name="LaButti K."/>
            <person name="Andreopoulos B."/>
            <person name="Lipzen A."/>
            <person name="Chen C."/>
            <person name="Yan M."/>
            <person name="Daum C."/>
            <person name="Ng V."/>
            <person name="Clum A."/>
            <person name="Steindorff A."/>
            <person name="Ohm R.A."/>
            <person name="Martin F."/>
            <person name="Silar P."/>
            <person name="Natvig D.O."/>
            <person name="Lalanne C."/>
            <person name="Gautier V."/>
            <person name="Ament-Velasquez S.L."/>
            <person name="Kruys A."/>
            <person name="Hutchinson M.I."/>
            <person name="Powell A.J."/>
            <person name="Barry K."/>
            <person name="Miller A.N."/>
            <person name="Grigoriev I.V."/>
            <person name="Debuchy R."/>
            <person name="Gladieux P."/>
            <person name="Hiltunen Thoren M."/>
            <person name="Johannesson H."/>
        </authorList>
    </citation>
    <scope>NUCLEOTIDE SEQUENCE</scope>
    <source>
        <strain evidence="3">PSN243</strain>
    </source>
</reference>
<dbReference type="Proteomes" id="UP001321760">
    <property type="component" value="Unassembled WGS sequence"/>
</dbReference>
<accession>A0AAV9G0F2</accession>
<reference evidence="3" key="2">
    <citation type="submission" date="2023-05" db="EMBL/GenBank/DDBJ databases">
        <authorList>
            <consortium name="Lawrence Berkeley National Laboratory"/>
            <person name="Steindorff A."/>
            <person name="Hensen N."/>
            <person name="Bonometti L."/>
            <person name="Westerberg I."/>
            <person name="Brannstrom I.O."/>
            <person name="Guillou S."/>
            <person name="Cros-Aarteil S."/>
            <person name="Calhoun S."/>
            <person name="Haridas S."/>
            <person name="Kuo A."/>
            <person name="Mondo S."/>
            <person name="Pangilinan J."/>
            <person name="Riley R."/>
            <person name="Labutti K."/>
            <person name="Andreopoulos B."/>
            <person name="Lipzen A."/>
            <person name="Chen C."/>
            <person name="Yanf M."/>
            <person name="Daum C."/>
            <person name="Ng V."/>
            <person name="Clum A."/>
            <person name="Ohm R."/>
            <person name="Martin F."/>
            <person name="Silar P."/>
            <person name="Natvig D."/>
            <person name="Lalanne C."/>
            <person name="Gautier V."/>
            <person name="Ament-Velasquez S.L."/>
            <person name="Kruys A."/>
            <person name="Hutchinson M.I."/>
            <person name="Powell A.J."/>
            <person name="Barry K."/>
            <person name="Miller A.N."/>
            <person name="Grigoriev I.V."/>
            <person name="Debuchy R."/>
            <person name="Gladieux P."/>
            <person name="Thoren M.H."/>
            <person name="Johannesson H."/>
        </authorList>
    </citation>
    <scope>NUCLEOTIDE SEQUENCE</scope>
    <source>
        <strain evidence="3">PSN243</strain>
    </source>
</reference>
<keyword evidence="1" id="KW-0175">Coiled coil</keyword>
<feature type="compositionally biased region" description="Basic and acidic residues" evidence="2">
    <location>
        <begin position="14"/>
        <end position="42"/>
    </location>
</feature>
<sequence>MWIVKALWRNTSDSSRHNFERRPQRPRDALLGDEKQRPKERLAGTVRRQRNPVTDRMRPRTIQGTNTICHSAVPTRHSSKGKGFVSQVQLNLRSDCDPNIQLAEAYRDKYWRLAAQNAVLAGEKQQLETQLDGQEYTNSRIAAEREQLERQLDDLRTELIISATDERKLLDDSGVRDRWTSLIDDVDQVVAERYQSPPKPEELALGRDLFLHLVADPEKWLQDRELRGWLFQAFIWQKLAEMVFGEHGFSANSYNLSGENRTVYSSYLRALRDECAKPGGITRLQYQKLKAAMNLILSPKTGIDRDRISRLAKSIEAELVPFQGRPTGPDGCFSHTFEGLVGNAVELDVDMAQCRAWYQVCMGDQETKEGRGEEGRRSKVSRLEFSSEIMESAVDNRTKSGTVSLMVTPLLVKWGDRDGNNFAARKILARRQVVCHEDLQIT</sequence>
<feature type="region of interest" description="Disordered" evidence="2">
    <location>
        <begin position="13"/>
        <end position="51"/>
    </location>
</feature>
<keyword evidence="4" id="KW-1185">Reference proteome</keyword>
<gene>
    <name evidence="3" type="ORF">QBC34DRAFT_456103</name>
</gene>
<evidence type="ECO:0000256" key="2">
    <source>
        <dbReference type="SAM" id="MobiDB-lite"/>
    </source>
</evidence>
<organism evidence="3 4">
    <name type="scientific">Podospora aff. communis PSN243</name>
    <dbReference type="NCBI Taxonomy" id="3040156"/>
    <lineage>
        <taxon>Eukaryota</taxon>
        <taxon>Fungi</taxon>
        <taxon>Dikarya</taxon>
        <taxon>Ascomycota</taxon>
        <taxon>Pezizomycotina</taxon>
        <taxon>Sordariomycetes</taxon>
        <taxon>Sordariomycetidae</taxon>
        <taxon>Sordariales</taxon>
        <taxon>Podosporaceae</taxon>
        <taxon>Podospora</taxon>
    </lineage>
</organism>
<feature type="coiled-coil region" evidence="1">
    <location>
        <begin position="131"/>
        <end position="165"/>
    </location>
</feature>
<evidence type="ECO:0000313" key="4">
    <source>
        <dbReference type="Proteomes" id="UP001321760"/>
    </source>
</evidence>
<evidence type="ECO:0000256" key="1">
    <source>
        <dbReference type="SAM" id="Coils"/>
    </source>
</evidence>
<comment type="caution">
    <text evidence="3">The sequence shown here is derived from an EMBL/GenBank/DDBJ whole genome shotgun (WGS) entry which is preliminary data.</text>
</comment>
<protein>
    <submittedName>
        <fullName evidence="3">Uncharacterized protein</fullName>
    </submittedName>
</protein>
<proteinExistence type="predicted"/>